<name>A0ABW5RYG8_9BACL</name>
<keyword evidence="3" id="KW-1185">Reference proteome</keyword>
<protein>
    <submittedName>
        <fullName evidence="2">Uncharacterized protein</fullName>
    </submittedName>
</protein>
<organism evidence="2 3">
    <name type="scientific">Sporolactobacillus shoreicorticis</name>
    <dbReference type="NCBI Taxonomy" id="1923877"/>
    <lineage>
        <taxon>Bacteria</taxon>
        <taxon>Bacillati</taxon>
        <taxon>Bacillota</taxon>
        <taxon>Bacilli</taxon>
        <taxon>Bacillales</taxon>
        <taxon>Sporolactobacillaceae</taxon>
        <taxon>Sporolactobacillus</taxon>
    </lineage>
</organism>
<accession>A0ABW5RYG8</accession>
<reference evidence="3" key="1">
    <citation type="journal article" date="2019" name="Int. J. Syst. Evol. Microbiol.">
        <title>The Global Catalogue of Microorganisms (GCM) 10K type strain sequencing project: providing services to taxonomists for standard genome sequencing and annotation.</title>
        <authorList>
            <consortium name="The Broad Institute Genomics Platform"/>
            <consortium name="The Broad Institute Genome Sequencing Center for Infectious Disease"/>
            <person name="Wu L."/>
            <person name="Ma J."/>
        </authorList>
    </citation>
    <scope>NUCLEOTIDE SEQUENCE [LARGE SCALE GENOMIC DNA]</scope>
    <source>
        <strain evidence="3">TISTR 2466</strain>
    </source>
</reference>
<evidence type="ECO:0000256" key="1">
    <source>
        <dbReference type="SAM" id="Phobius"/>
    </source>
</evidence>
<keyword evidence="1" id="KW-0472">Membrane</keyword>
<feature type="transmembrane region" description="Helical" evidence="1">
    <location>
        <begin position="45"/>
        <end position="74"/>
    </location>
</feature>
<sequence length="81" mass="9286">MTSWFGERFDGLMHNRTIWLKRIALCHYFSDGAIGVMALCRDSVAYAYLIYLVINGHLSVANFTLFFGTIAGFFHLADRFN</sequence>
<dbReference type="Proteomes" id="UP001597399">
    <property type="component" value="Unassembled WGS sequence"/>
</dbReference>
<evidence type="ECO:0000313" key="2">
    <source>
        <dbReference type="EMBL" id="MFD2692188.1"/>
    </source>
</evidence>
<comment type="caution">
    <text evidence="2">The sequence shown here is derived from an EMBL/GenBank/DDBJ whole genome shotgun (WGS) entry which is preliminary data.</text>
</comment>
<evidence type="ECO:0000313" key="3">
    <source>
        <dbReference type="Proteomes" id="UP001597399"/>
    </source>
</evidence>
<keyword evidence="1" id="KW-0812">Transmembrane</keyword>
<proteinExistence type="predicted"/>
<dbReference type="EMBL" id="JBHUMQ010000001">
    <property type="protein sequence ID" value="MFD2692188.1"/>
    <property type="molecule type" value="Genomic_DNA"/>
</dbReference>
<keyword evidence="1" id="KW-1133">Transmembrane helix</keyword>
<gene>
    <name evidence="2" type="ORF">ACFSUE_00805</name>
</gene>
<dbReference type="RefSeq" id="WP_253058786.1">
    <property type="nucleotide sequence ID" value="NZ_JAMXWM010000003.1"/>
</dbReference>